<evidence type="ECO:0000313" key="2">
    <source>
        <dbReference type="Proteomes" id="UP000178272"/>
    </source>
</evidence>
<gene>
    <name evidence="1" type="ORF">A3F61_00030</name>
</gene>
<dbReference type="Pfam" id="PF09136">
    <property type="entry name" value="Glucodextran_B"/>
    <property type="match status" value="1"/>
</dbReference>
<protein>
    <recommendedName>
        <fullName evidence="3">Bacterial Ig domain-containing protein</fullName>
    </recommendedName>
</protein>
<comment type="caution">
    <text evidence="1">The sequence shown here is derived from an EMBL/GenBank/DDBJ whole genome shotgun (WGS) entry which is preliminary data.</text>
</comment>
<evidence type="ECO:0000313" key="1">
    <source>
        <dbReference type="EMBL" id="OGY10779.1"/>
    </source>
</evidence>
<dbReference type="InterPro" id="IPR013783">
    <property type="entry name" value="Ig-like_fold"/>
</dbReference>
<reference evidence="1 2" key="1">
    <citation type="journal article" date="2016" name="Nat. Commun.">
        <title>Thousands of microbial genomes shed light on interconnected biogeochemical processes in an aquifer system.</title>
        <authorList>
            <person name="Anantharaman K."/>
            <person name="Brown C.T."/>
            <person name="Hug L.A."/>
            <person name="Sharon I."/>
            <person name="Castelle C.J."/>
            <person name="Probst A.J."/>
            <person name="Thomas B.C."/>
            <person name="Singh A."/>
            <person name="Wilkins M.J."/>
            <person name="Karaoz U."/>
            <person name="Brodie E.L."/>
            <person name="Williams K.H."/>
            <person name="Hubbard S.S."/>
            <person name="Banfield J.F."/>
        </authorList>
    </citation>
    <scope>NUCLEOTIDE SEQUENCE [LARGE SCALE GENOMIC DNA]</scope>
</reference>
<dbReference type="Gene3D" id="2.60.40.10">
    <property type="entry name" value="Immunoglobulins"/>
    <property type="match status" value="2"/>
</dbReference>
<organism evidence="1 2">
    <name type="scientific">Candidatus Blackburnbacteria bacterium RIFCSPHIGHO2_12_FULL_41_13b</name>
    <dbReference type="NCBI Taxonomy" id="1797517"/>
    <lineage>
        <taxon>Bacteria</taxon>
        <taxon>Candidatus Blackburniibacteriota</taxon>
    </lineage>
</organism>
<dbReference type="AlphaFoldDB" id="A0A1G1V5X6"/>
<dbReference type="Proteomes" id="UP000178272">
    <property type="component" value="Unassembled WGS sequence"/>
</dbReference>
<name>A0A1G1V5X6_9BACT</name>
<accession>A0A1G1V5X6</accession>
<dbReference type="STRING" id="1797517.A3F61_00030"/>
<dbReference type="EMBL" id="MHCA01000050">
    <property type="protein sequence ID" value="OGY10779.1"/>
    <property type="molecule type" value="Genomic_DNA"/>
</dbReference>
<evidence type="ECO:0008006" key="3">
    <source>
        <dbReference type="Google" id="ProtNLM"/>
    </source>
</evidence>
<sequence length="236" mass="25795">MISRHARIQDKKATRSGFLLLLLSLLLLGGLLFFGIPTLAKFAGIVVNLQENKQSIESEDKNTPAPPVFYTTVPGSVKEEILKLEGMAEGGSTVFVYLNDEKVKEFMVPNSGNFDVKLSLREGENLIWAVTRDLAENKSGESGKIKVFYDSQAPILEITEPADNAAFSGSEKSITVRGITEKGARVTVNDRLAIVSQEGAFSQKVTLTEGENIILVTVVDEGENETEKTLKVTYQP</sequence>
<proteinExistence type="predicted"/>